<gene>
    <name evidence="2" type="ORF">DAPPUDRAFT_109518</name>
</gene>
<dbReference type="HOGENOM" id="CLU_2123534_0_0_1"/>
<reference evidence="2 3" key="1">
    <citation type="journal article" date="2011" name="Science">
        <title>The ecoresponsive genome of Daphnia pulex.</title>
        <authorList>
            <person name="Colbourne J.K."/>
            <person name="Pfrender M.E."/>
            <person name="Gilbert D."/>
            <person name="Thomas W.K."/>
            <person name="Tucker A."/>
            <person name="Oakley T.H."/>
            <person name="Tokishita S."/>
            <person name="Aerts A."/>
            <person name="Arnold G.J."/>
            <person name="Basu M.K."/>
            <person name="Bauer D.J."/>
            <person name="Caceres C.E."/>
            <person name="Carmel L."/>
            <person name="Casola C."/>
            <person name="Choi J.H."/>
            <person name="Detter J.C."/>
            <person name="Dong Q."/>
            <person name="Dusheyko S."/>
            <person name="Eads B.D."/>
            <person name="Frohlich T."/>
            <person name="Geiler-Samerotte K.A."/>
            <person name="Gerlach D."/>
            <person name="Hatcher P."/>
            <person name="Jogdeo S."/>
            <person name="Krijgsveld J."/>
            <person name="Kriventseva E.V."/>
            <person name="Kultz D."/>
            <person name="Laforsch C."/>
            <person name="Lindquist E."/>
            <person name="Lopez J."/>
            <person name="Manak J.R."/>
            <person name="Muller J."/>
            <person name="Pangilinan J."/>
            <person name="Patwardhan R.P."/>
            <person name="Pitluck S."/>
            <person name="Pritham E.J."/>
            <person name="Rechtsteiner A."/>
            <person name="Rho M."/>
            <person name="Rogozin I.B."/>
            <person name="Sakarya O."/>
            <person name="Salamov A."/>
            <person name="Schaack S."/>
            <person name="Shapiro H."/>
            <person name="Shiga Y."/>
            <person name="Skalitzky C."/>
            <person name="Smith Z."/>
            <person name="Souvorov A."/>
            <person name="Sung W."/>
            <person name="Tang Z."/>
            <person name="Tsuchiya D."/>
            <person name="Tu H."/>
            <person name="Vos H."/>
            <person name="Wang M."/>
            <person name="Wolf Y.I."/>
            <person name="Yamagata H."/>
            <person name="Yamada T."/>
            <person name="Ye Y."/>
            <person name="Shaw J.R."/>
            <person name="Andrews J."/>
            <person name="Crease T.J."/>
            <person name="Tang H."/>
            <person name="Lucas S.M."/>
            <person name="Robertson H.M."/>
            <person name="Bork P."/>
            <person name="Koonin E.V."/>
            <person name="Zdobnov E.M."/>
            <person name="Grigoriev I.V."/>
            <person name="Lynch M."/>
            <person name="Boore J.L."/>
        </authorList>
    </citation>
    <scope>NUCLEOTIDE SEQUENCE [LARGE SCALE GENOMIC DNA]</scope>
</reference>
<evidence type="ECO:0000313" key="2">
    <source>
        <dbReference type="EMBL" id="EFX73738.1"/>
    </source>
</evidence>
<sequence length="114" mass="12517">MFSPEISIGNVASVLDELPNPERSPNRVPAYKDVTPSEDVKTTPSTALFQKGSFNYEYLFIQMLIKTNHDLQEENDMLKELKNVNPVASIVPPCTLPELSSSSADSTSSPAFPT</sequence>
<dbReference type="KEGG" id="dpx:DAPPUDRAFT_109518"/>
<evidence type="ECO:0000313" key="3">
    <source>
        <dbReference type="Proteomes" id="UP000000305"/>
    </source>
</evidence>
<feature type="region of interest" description="Disordered" evidence="1">
    <location>
        <begin position="16"/>
        <end position="41"/>
    </location>
</feature>
<dbReference type="Proteomes" id="UP000000305">
    <property type="component" value="Unassembled WGS sequence"/>
</dbReference>
<organism evidence="2 3">
    <name type="scientific">Daphnia pulex</name>
    <name type="common">Water flea</name>
    <dbReference type="NCBI Taxonomy" id="6669"/>
    <lineage>
        <taxon>Eukaryota</taxon>
        <taxon>Metazoa</taxon>
        <taxon>Ecdysozoa</taxon>
        <taxon>Arthropoda</taxon>
        <taxon>Crustacea</taxon>
        <taxon>Branchiopoda</taxon>
        <taxon>Diplostraca</taxon>
        <taxon>Cladocera</taxon>
        <taxon>Anomopoda</taxon>
        <taxon>Daphniidae</taxon>
        <taxon>Daphnia</taxon>
    </lineage>
</organism>
<dbReference type="AlphaFoldDB" id="E9H3C5"/>
<dbReference type="InParanoid" id="E9H3C5"/>
<name>E9H3C5_DAPPU</name>
<evidence type="ECO:0000256" key="1">
    <source>
        <dbReference type="SAM" id="MobiDB-lite"/>
    </source>
</evidence>
<proteinExistence type="predicted"/>
<keyword evidence="3" id="KW-1185">Reference proteome</keyword>
<protein>
    <submittedName>
        <fullName evidence="2">Uncharacterized protein</fullName>
    </submittedName>
</protein>
<dbReference type="EMBL" id="GL732588">
    <property type="protein sequence ID" value="EFX73738.1"/>
    <property type="molecule type" value="Genomic_DNA"/>
</dbReference>
<accession>E9H3C5</accession>